<dbReference type="WBParaSite" id="SCUD_0001190101-mRNA-1">
    <property type="protein sequence ID" value="SCUD_0001190101-mRNA-1"/>
    <property type="gene ID" value="SCUD_0001190101"/>
</dbReference>
<dbReference type="STRING" id="6186.A0A183KA68"/>
<feature type="region of interest" description="Disordered" evidence="1">
    <location>
        <begin position="395"/>
        <end position="482"/>
    </location>
</feature>
<dbReference type="Proteomes" id="UP000279833">
    <property type="component" value="Unassembled WGS sequence"/>
</dbReference>
<feature type="compositionally biased region" description="Polar residues" evidence="1">
    <location>
        <begin position="402"/>
        <end position="451"/>
    </location>
</feature>
<protein>
    <submittedName>
        <fullName evidence="4">Reverse transcriptase domain-containing protein</fullName>
    </submittedName>
</protein>
<accession>A0A183KA68</accession>
<dbReference type="AlphaFoldDB" id="A0A183KA68"/>
<reference evidence="2 3" key="2">
    <citation type="submission" date="2018-11" db="EMBL/GenBank/DDBJ databases">
        <authorList>
            <consortium name="Pathogen Informatics"/>
        </authorList>
    </citation>
    <scope>NUCLEOTIDE SEQUENCE [LARGE SCALE GENOMIC DNA]</scope>
    <source>
        <strain evidence="2">Dakar</strain>
        <strain evidence="3">Dakar, Senegal</strain>
    </source>
</reference>
<keyword evidence="3" id="KW-1185">Reference proteome</keyword>
<evidence type="ECO:0000313" key="3">
    <source>
        <dbReference type="Proteomes" id="UP000279833"/>
    </source>
</evidence>
<dbReference type="PANTHER" id="PTHR38681:SF1">
    <property type="entry name" value="RETROVIRUS-RELATED POL POLYPROTEIN FROM TRANSPOSON 412-LIKE PROTEIN"/>
    <property type="match status" value="1"/>
</dbReference>
<evidence type="ECO:0000313" key="2">
    <source>
        <dbReference type="EMBL" id="VDP46563.1"/>
    </source>
</evidence>
<organism evidence="4">
    <name type="scientific">Schistosoma curassoni</name>
    <dbReference type="NCBI Taxonomy" id="6186"/>
    <lineage>
        <taxon>Eukaryota</taxon>
        <taxon>Metazoa</taxon>
        <taxon>Spiralia</taxon>
        <taxon>Lophotrochozoa</taxon>
        <taxon>Platyhelminthes</taxon>
        <taxon>Trematoda</taxon>
        <taxon>Digenea</taxon>
        <taxon>Strigeidida</taxon>
        <taxon>Schistosomatoidea</taxon>
        <taxon>Schistosomatidae</taxon>
        <taxon>Schistosoma</taxon>
    </lineage>
</organism>
<dbReference type="EMBL" id="UZAK01034725">
    <property type="protein sequence ID" value="VDP46563.1"/>
    <property type="molecule type" value="Genomic_DNA"/>
</dbReference>
<dbReference type="PANTHER" id="PTHR38681">
    <property type="entry name" value="RETROVIRUS-RELATED POL POLYPROTEIN FROM TRANSPOSON 412-LIKE PROTEIN-RELATED"/>
    <property type="match status" value="1"/>
</dbReference>
<proteinExistence type="predicted"/>
<name>A0A183KA68_9TREM</name>
<gene>
    <name evidence="2" type="ORF">SCUD_LOCUS11901</name>
</gene>
<sequence length="482" mass="53629">MAGKAAREGNMKQLYDTMKQAPTNPPEIEAAHTDLAMDVSPPTMEEIGLAIRQIKSGKAAGPDNIPVEVLKMKDAVNAQLRDHQAGFRKDRSCTNQIATLRIIIEQSIEWNSSLYINIDYEKAFDRVDRRTLWKLLRHYGIPEKIVNVIRNSCDGLQCKVVHGGQLTDAFQGKTKVLKFKTENSNPITLDGETLEDVKSFTYLGSIIDEQGGSDADVKTRIGKARAAFLQLKNISNSKRLSVNQYQSENLQYERQGIRTSLKADIQCSAAELVYGTTLRLPGKFFTPWSRPNFGKSGYVQRPSAFMRTLSPVSTRIQHRQVALPRELSTCSHVSIRVDSVRKPLQQPYEGPFHVIARHEKTFKVDRHGRVELVSIDRLKPAHVDDSALSDNLRFDARPIKPTSGTLKPSSGPTLDTSETSFSRPGQQHASSASSTDETTVSRPDQQTTSPLTLGEIAGSRDTNKTSVSRSGRQARLSVRSRD</sequence>
<evidence type="ECO:0000313" key="4">
    <source>
        <dbReference type="WBParaSite" id="SCUD_0001190101-mRNA-1"/>
    </source>
</evidence>
<reference evidence="4" key="1">
    <citation type="submission" date="2016-06" db="UniProtKB">
        <authorList>
            <consortium name="WormBaseParasite"/>
        </authorList>
    </citation>
    <scope>IDENTIFICATION</scope>
</reference>
<evidence type="ECO:0000256" key="1">
    <source>
        <dbReference type="SAM" id="MobiDB-lite"/>
    </source>
</evidence>